<dbReference type="InterPro" id="IPR013563">
    <property type="entry name" value="Oligopep_ABC_C"/>
</dbReference>
<dbReference type="GO" id="GO:0005524">
    <property type="term" value="F:ATP binding"/>
    <property type="evidence" value="ECO:0007669"/>
    <property type="project" value="UniProtKB-KW"/>
</dbReference>
<dbReference type="Pfam" id="PF08352">
    <property type="entry name" value="oligo_HPY"/>
    <property type="match status" value="2"/>
</dbReference>
<dbReference type="InterPro" id="IPR003593">
    <property type="entry name" value="AAA+_ATPase"/>
</dbReference>
<sequence>MIVHNSDASGRANAAGGAQSDTPLLRVSDLQIDYTNGRTVTHAVRGLDFSVPRGAIVAIVGESGSGKSTLSQALIRRLPEGGSIVSGSISFAEDDLTTMPERMLRRIRGAEIGFVPQDPSNSLNPLLKVGEQIAETLRLHLKLSKPDAAAEAVRILDQVGIPDAASRAAQYPHELSGGMKQRVLIGIAWACTPRLVIADEPTSALDVTVQRQVLDRIEALARDHGTSVILVTHDLAVAADRADHIIVMQQGRIVEQGTPLDVLGSPSHAYTQELVAAAPGLSSKRLVPSMVDASDVAAAAARTGLTLGFRSTAASAVDSAPADNILLVDELTKTYTLRPSGGAASTLTAVDSVSFAVPRGSTFSIVGESGSGKTTTARIAARIIAPDSGRIQFDGVDISDLRGEELRQLRRRVQVVYQNPFGSLDPTMSVERIIAEPLRAFGIGSRAERSETVRALLNAVRLDPALAERKPTQLSGGQRQRIAIARALALGPELLVLDEPVSALDVSVQEQILQLLVDLQVEFGLSYLFISHDLGVIRQVSDQIAVMRFGKLIELGTADQILSNPAEQYTRELLEAIPGRRATDELVAAR</sequence>
<keyword evidence="4 6" id="KW-0067">ATP-binding</keyword>
<dbReference type="PANTHER" id="PTHR43776:SF7">
    <property type="entry name" value="D,D-DIPEPTIDE TRANSPORT ATP-BINDING PROTEIN DDPF-RELATED"/>
    <property type="match status" value="1"/>
</dbReference>
<evidence type="ECO:0000256" key="3">
    <source>
        <dbReference type="ARBA" id="ARBA00022741"/>
    </source>
</evidence>
<reference evidence="7" key="1">
    <citation type="journal article" date="2019" name="Int. J. Syst. Evol. Microbiol.">
        <title>The Global Catalogue of Microorganisms (GCM) 10K type strain sequencing project: providing services to taxonomists for standard genome sequencing and annotation.</title>
        <authorList>
            <consortium name="The Broad Institute Genomics Platform"/>
            <consortium name="The Broad Institute Genome Sequencing Center for Infectious Disease"/>
            <person name="Wu L."/>
            <person name="Ma J."/>
        </authorList>
    </citation>
    <scope>NUCLEOTIDE SEQUENCE [LARGE SCALE GENOMIC DNA]</scope>
    <source>
        <strain evidence="7">JCM 17021</strain>
    </source>
</reference>
<comment type="caution">
    <text evidence="6">The sequence shown here is derived from an EMBL/GenBank/DDBJ whole genome shotgun (WGS) entry which is preliminary data.</text>
</comment>
<dbReference type="NCBIfam" id="NF007739">
    <property type="entry name" value="PRK10419.1"/>
    <property type="match status" value="2"/>
</dbReference>
<dbReference type="RefSeq" id="WP_345064154.1">
    <property type="nucleotide sequence ID" value="NZ_BAABCN010000002.1"/>
</dbReference>
<keyword evidence="7" id="KW-1185">Reference proteome</keyword>
<evidence type="ECO:0000256" key="2">
    <source>
        <dbReference type="ARBA" id="ARBA00022448"/>
    </source>
</evidence>
<evidence type="ECO:0000256" key="1">
    <source>
        <dbReference type="ARBA" id="ARBA00005417"/>
    </source>
</evidence>
<proteinExistence type="inferred from homology"/>
<keyword evidence="3" id="KW-0547">Nucleotide-binding</keyword>
<dbReference type="PANTHER" id="PTHR43776">
    <property type="entry name" value="TRANSPORT ATP-BINDING PROTEIN"/>
    <property type="match status" value="1"/>
</dbReference>
<protein>
    <submittedName>
        <fullName evidence="6">ABC transporter ATP-binding protein</fullName>
    </submittedName>
</protein>
<dbReference type="PROSITE" id="PS50893">
    <property type="entry name" value="ABC_TRANSPORTER_2"/>
    <property type="match status" value="2"/>
</dbReference>
<dbReference type="SUPFAM" id="SSF52540">
    <property type="entry name" value="P-loop containing nucleoside triphosphate hydrolases"/>
    <property type="match status" value="2"/>
</dbReference>
<dbReference type="SMART" id="SM00382">
    <property type="entry name" value="AAA"/>
    <property type="match status" value="2"/>
</dbReference>
<dbReference type="InterPro" id="IPR017871">
    <property type="entry name" value="ABC_transporter-like_CS"/>
</dbReference>
<dbReference type="Pfam" id="PF00005">
    <property type="entry name" value="ABC_tran"/>
    <property type="match status" value="2"/>
</dbReference>
<feature type="domain" description="ABC transporter" evidence="5">
    <location>
        <begin position="25"/>
        <end position="275"/>
    </location>
</feature>
<dbReference type="CDD" id="cd03257">
    <property type="entry name" value="ABC_NikE_OppD_transporters"/>
    <property type="match status" value="2"/>
</dbReference>
<dbReference type="InterPro" id="IPR027417">
    <property type="entry name" value="P-loop_NTPase"/>
</dbReference>
<keyword evidence="2" id="KW-0813">Transport</keyword>
<evidence type="ECO:0000259" key="5">
    <source>
        <dbReference type="PROSITE" id="PS50893"/>
    </source>
</evidence>
<dbReference type="InterPro" id="IPR003439">
    <property type="entry name" value="ABC_transporter-like_ATP-bd"/>
</dbReference>
<dbReference type="PROSITE" id="PS00211">
    <property type="entry name" value="ABC_TRANSPORTER_1"/>
    <property type="match status" value="2"/>
</dbReference>
<dbReference type="EMBL" id="BAABCN010000002">
    <property type="protein sequence ID" value="GAA3873110.1"/>
    <property type="molecule type" value="Genomic_DNA"/>
</dbReference>
<evidence type="ECO:0000313" key="6">
    <source>
        <dbReference type="EMBL" id="GAA3873110.1"/>
    </source>
</evidence>
<organism evidence="6 7">
    <name type="scientific">Leifsonia kafniensis</name>
    <dbReference type="NCBI Taxonomy" id="475957"/>
    <lineage>
        <taxon>Bacteria</taxon>
        <taxon>Bacillati</taxon>
        <taxon>Actinomycetota</taxon>
        <taxon>Actinomycetes</taxon>
        <taxon>Micrococcales</taxon>
        <taxon>Microbacteriaceae</taxon>
        <taxon>Leifsonia</taxon>
    </lineage>
</organism>
<name>A0ABP7KCK2_9MICO</name>
<evidence type="ECO:0000313" key="7">
    <source>
        <dbReference type="Proteomes" id="UP001501803"/>
    </source>
</evidence>
<evidence type="ECO:0000256" key="4">
    <source>
        <dbReference type="ARBA" id="ARBA00022840"/>
    </source>
</evidence>
<dbReference type="Gene3D" id="3.40.50.300">
    <property type="entry name" value="P-loop containing nucleotide triphosphate hydrolases"/>
    <property type="match status" value="2"/>
</dbReference>
<gene>
    <name evidence="6" type="ORF">GCM10022381_15150</name>
</gene>
<dbReference type="NCBIfam" id="NF008453">
    <property type="entry name" value="PRK11308.1"/>
    <property type="match status" value="2"/>
</dbReference>
<feature type="domain" description="ABC transporter" evidence="5">
    <location>
        <begin position="326"/>
        <end position="574"/>
    </location>
</feature>
<dbReference type="Proteomes" id="UP001501803">
    <property type="component" value="Unassembled WGS sequence"/>
</dbReference>
<accession>A0ABP7KCK2</accession>
<comment type="similarity">
    <text evidence="1">Belongs to the ABC transporter superfamily.</text>
</comment>
<dbReference type="InterPro" id="IPR050319">
    <property type="entry name" value="ABC_transp_ATP-bind"/>
</dbReference>